<proteinExistence type="predicted"/>
<name>A0A2M7WZR1_UNCKA</name>
<organism evidence="1 2">
    <name type="scientific">candidate division WWE3 bacterium CG_4_9_14_3_um_filter_39_7</name>
    <dbReference type="NCBI Taxonomy" id="1975080"/>
    <lineage>
        <taxon>Bacteria</taxon>
        <taxon>Katanobacteria</taxon>
    </lineage>
</organism>
<dbReference type="Proteomes" id="UP000231195">
    <property type="component" value="Unassembled WGS sequence"/>
</dbReference>
<reference evidence="2" key="1">
    <citation type="submission" date="2017-09" db="EMBL/GenBank/DDBJ databases">
        <title>Depth-based differentiation of microbial function through sediment-hosted aquifers and enrichment of novel symbionts in the deep terrestrial subsurface.</title>
        <authorList>
            <person name="Probst A.J."/>
            <person name="Ladd B."/>
            <person name="Jarett J.K."/>
            <person name="Geller-Mcgrath D.E."/>
            <person name="Sieber C.M.K."/>
            <person name="Emerson J.B."/>
            <person name="Anantharaman K."/>
            <person name="Thomas B.C."/>
            <person name="Malmstrom R."/>
            <person name="Stieglmeier M."/>
            <person name="Klingl A."/>
            <person name="Woyke T."/>
            <person name="Ryan C.M."/>
            <person name="Banfield J.F."/>
        </authorList>
    </citation>
    <scope>NUCLEOTIDE SEQUENCE [LARGE SCALE GENOMIC DNA]</scope>
</reference>
<comment type="caution">
    <text evidence="1">The sequence shown here is derived from an EMBL/GenBank/DDBJ whole genome shotgun (WGS) entry which is preliminary data.</text>
</comment>
<dbReference type="AlphaFoldDB" id="A0A2M7WZR1"/>
<dbReference type="EMBL" id="PFWZ01000204">
    <property type="protein sequence ID" value="PJA38997.1"/>
    <property type="molecule type" value="Genomic_DNA"/>
</dbReference>
<protein>
    <submittedName>
        <fullName evidence="1">Uncharacterized protein</fullName>
    </submittedName>
</protein>
<evidence type="ECO:0000313" key="1">
    <source>
        <dbReference type="EMBL" id="PJA38997.1"/>
    </source>
</evidence>
<sequence>MTDQTKNNHVTLFVRFGGCSQFQQGFGILVGHYKFVSPLWWSGLADMFINRKFVFDVDATLIKTVFNELNY</sequence>
<gene>
    <name evidence="1" type="ORF">CO179_06085</name>
</gene>
<evidence type="ECO:0000313" key="2">
    <source>
        <dbReference type="Proteomes" id="UP000231195"/>
    </source>
</evidence>
<accession>A0A2M7WZR1</accession>